<accession>A0A2X0RBP1</accession>
<gene>
    <name evidence="2" type="ORF">AMHIJAGA_02486</name>
</gene>
<reference evidence="4" key="3">
    <citation type="submission" date="2018-05" db="EMBL/GenBank/DDBJ databases">
        <authorList>
            <person name="Duru I."/>
        </authorList>
    </citation>
    <scope>NUCLEOTIDE SEQUENCE [LARGE SCALE GENOMIC DNA]</scope>
</reference>
<organism evidence="2">
    <name type="scientific">Lactococcus lactis</name>
    <dbReference type="NCBI Taxonomy" id="1358"/>
    <lineage>
        <taxon>Bacteria</taxon>
        <taxon>Bacillati</taxon>
        <taxon>Bacillota</taxon>
        <taxon>Bacilli</taxon>
        <taxon>Lactobacillales</taxon>
        <taxon>Streptococcaceae</taxon>
        <taxon>Lactococcus</taxon>
    </lineage>
</organism>
<dbReference type="AlphaFoldDB" id="A0A2X0RBP1"/>
<dbReference type="EMBL" id="OGTW02000100">
    <property type="protein sequence ID" value="SPS12531.1"/>
    <property type="molecule type" value="Genomic_DNA"/>
</dbReference>
<protein>
    <submittedName>
        <fullName evidence="2">Uncharacterized protein</fullName>
    </submittedName>
</protein>
<evidence type="ECO:0000313" key="2">
    <source>
        <dbReference type="EMBL" id="SPB28474.1"/>
    </source>
</evidence>
<evidence type="ECO:0000313" key="3">
    <source>
        <dbReference type="EMBL" id="SPS12531.1"/>
    </source>
</evidence>
<name>A0A2X0RBP1_9LACT</name>
<proteinExistence type="predicted"/>
<keyword evidence="1" id="KW-0472">Membrane</keyword>
<keyword evidence="1" id="KW-1133">Transmembrane helix</keyword>
<feature type="transmembrane region" description="Helical" evidence="1">
    <location>
        <begin position="40"/>
        <end position="63"/>
    </location>
</feature>
<evidence type="ECO:0000256" key="1">
    <source>
        <dbReference type="SAM" id="Phobius"/>
    </source>
</evidence>
<dbReference type="EMBL" id="OGTW01000100">
    <property type="protein sequence ID" value="SPB28474.1"/>
    <property type="molecule type" value="Genomic_DNA"/>
</dbReference>
<dbReference type="Proteomes" id="UP000279235">
    <property type="component" value="Unassembled WGS sequence"/>
</dbReference>
<keyword evidence="1" id="KW-0812">Transmembrane</keyword>
<evidence type="ECO:0000313" key="4">
    <source>
        <dbReference type="Proteomes" id="UP000279235"/>
    </source>
</evidence>
<sequence length="101" mass="12046">MTIYLHSIQIGVLLFFIFLFISLIPYLIVQYRRYGRINFWRFFVNFSFILYLICAYAMTIFPLPPVSEVAKMTGPKQNLVPFEFVRQFILYSPFNINEPST</sequence>
<reference evidence="2" key="1">
    <citation type="submission" date="2018-01" db="EMBL/GenBank/DDBJ databases">
        <authorList>
            <person name="Gaut B.S."/>
            <person name="Morton B.R."/>
            <person name="Clegg M.T."/>
            <person name="Duvall M.R."/>
        </authorList>
    </citation>
    <scope>NUCLEOTIDE SEQUENCE</scope>
    <source>
        <strain evidence="2">Lactococcus lactis</strain>
    </source>
</reference>
<reference evidence="3" key="2">
    <citation type="submission" date="2018-05" db="EMBL/GenBank/DDBJ databases">
        <authorList>
            <person name="Lanie J.A."/>
            <person name="Ng W.-L."/>
            <person name="Kazmierczak K.M."/>
            <person name="Andrzejewski T.M."/>
            <person name="Davidsen T.M."/>
            <person name="Wayne K.J."/>
            <person name="Tettelin H."/>
            <person name="Glass J.I."/>
            <person name="Rusch D."/>
            <person name="Podicherti R."/>
            <person name="Tsui H.-C.T."/>
            <person name="Winkler M.E."/>
        </authorList>
    </citation>
    <scope>NUCLEOTIDE SEQUENCE</scope>
    <source>
        <strain evidence="3">Lactococcus lactis</strain>
    </source>
</reference>
<feature type="transmembrane region" description="Helical" evidence="1">
    <location>
        <begin position="6"/>
        <end position="28"/>
    </location>
</feature>